<reference evidence="6 7" key="1">
    <citation type="journal article" date="2016" name="Nat. Commun.">
        <title>Thousands of microbial genomes shed light on interconnected biogeochemical processes in an aquifer system.</title>
        <authorList>
            <person name="Anantharaman K."/>
            <person name="Brown C.T."/>
            <person name="Hug L.A."/>
            <person name="Sharon I."/>
            <person name="Castelle C.J."/>
            <person name="Probst A.J."/>
            <person name="Thomas B.C."/>
            <person name="Singh A."/>
            <person name="Wilkins M.J."/>
            <person name="Karaoz U."/>
            <person name="Brodie E.L."/>
            <person name="Williams K.H."/>
            <person name="Hubbard S.S."/>
            <person name="Banfield J.F."/>
        </authorList>
    </citation>
    <scope>NUCLEOTIDE SEQUENCE [LARGE SCALE GENOMIC DNA]</scope>
</reference>
<dbReference type="InterPro" id="IPR001509">
    <property type="entry name" value="Epimerase_deHydtase"/>
</dbReference>
<dbReference type="GO" id="GO:0070403">
    <property type="term" value="F:NAD+ binding"/>
    <property type="evidence" value="ECO:0007669"/>
    <property type="project" value="InterPro"/>
</dbReference>
<dbReference type="GO" id="GO:0048040">
    <property type="term" value="F:UDP-glucuronate decarboxylase activity"/>
    <property type="evidence" value="ECO:0007669"/>
    <property type="project" value="TreeGrafter"/>
</dbReference>
<accession>A0A1F6A9E6</accession>
<name>A0A1F6A9E6_9BACT</name>
<evidence type="ECO:0000256" key="1">
    <source>
        <dbReference type="ARBA" id="ARBA00001911"/>
    </source>
</evidence>
<evidence type="ECO:0000259" key="5">
    <source>
        <dbReference type="Pfam" id="PF01370"/>
    </source>
</evidence>
<proteinExistence type="predicted"/>
<sequence>MKILITGGAGFIGSHLAQYLVKNNHQVFILDDLSSGSLNNIAKIHSSLLHFQKGSILDERVLEKIIDSVDVIYHLAAVVGVQLVVKHPLKTMENNVKGTENVLKIANKKRKKVLLTSTSEVYGKSCKDKFSENDDLIIGPTSKSRWSYACSKIVDEHLALAYFKEKKLPVVIVRLFNTVGEGQSGRYGMVMPRFIKQALNDENITIYGNGKQSRCFCYVGDVVWALKKLMDREEAVGEIYNIGNCENVTINELADRVVKLTSSKSKKIYIPYEEAYGEGFEETMKRIPDIDKINKLIGFQSKFNLDAIIERMKNSI</sequence>
<dbReference type="GO" id="GO:0042732">
    <property type="term" value="P:D-xylose metabolic process"/>
    <property type="evidence" value="ECO:0007669"/>
    <property type="project" value="InterPro"/>
</dbReference>
<evidence type="ECO:0000256" key="4">
    <source>
        <dbReference type="ARBA" id="ARBA00023239"/>
    </source>
</evidence>
<dbReference type="Gene3D" id="3.40.50.720">
    <property type="entry name" value="NAD(P)-binding Rossmann-like Domain"/>
    <property type="match status" value="1"/>
</dbReference>
<keyword evidence="4" id="KW-0456">Lyase</keyword>
<dbReference type="InterPro" id="IPR044516">
    <property type="entry name" value="UXS-like"/>
</dbReference>
<evidence type="ECO:0000256" key="2">
    <source>
        <dbReference type="ARBA" id="ARBA00022793"/>
    </source>
</evidence>
<dbReference type="GO" id="GO:0033320">
    <property type="term" value="P:UDP-D-xylose biosynthetic process"/>
    <property type="evidence" value="ECO:0007669"/>
    <property type="project" value="UniProtKB-UniPathway"/>
</dbReference>
<protein>
    <submittedName>
        <fullName evidence="6">Nucleoside-diphosphate sugar epimerase</fullName>
    </submittedName>
</protein>
<comment type="caution">
    <text evidence="6">The sequence shown here is derived from an EMBL/GenBank/DDBJ whole genome shotgun (WGS) entry which is preliminary data.</text>
</comment>
<dbReference type="Proteomes" id="UP000177092">
    <property type="component" value="Unassembled WGS sequence"/>
</dbReference>
<dbReference type="Pfam" id="PF01370">
    <property type="entry name" value="Epimerase"/>
    <property type="match status" value="1"/>
</dbReference>
<organism evidence="6 7">
    <name type="scientific">Candidatus Gottesmanbacteria bacterium RIFCSPHIGHO2_02_FULL_40_13</name>
    <dbReference type="NCBI Taxonomy" id="1798384"/>
    <lineage>
        <taxon>Bacteria</taxon>
        <taxon>Candidatus Gottesmaniibacteriota</taxon>
    </lineage>
</organism>
<dbReference type="UniPathway" id="UPA00796">
    <property type="reaction ID" value="UER00771"/>
</dbReference>
<evidence type="ECO:0000256" key="3">
    <source>
        <dbReference type="ARBA" id="ARBA00023027"/>
    </source>
</evidence>
<dbReference type="EMBL" id="MFJN01000030">
    <property type="protein sequence ID" value="OGG21052.1"/>
    <property type="molecule type" value="Genomic_DNA"/>
</dbReference>
<feature type="domain" description="NAD-dependent epimerase/dehydratase" evidence="5">
    <location>
        <begin position="3"/>
        <end position="243"/>
    </location>
</feature>
<keyword evidence="2" id="KW-0210">Decarboxylase</keyword>
<dbReference type="InterPro" id="IPR036291">
    <property type="entry name" value="NAD(P)-bd_dom_sf"/>
</dbReference>
<comment type="cofactor">
    <cofactor evidence="1">
        <name>NAD(+)</name>
        <dbReference type="ChEBI" id="CHEBI:57540"/>
    </cofactor>
</comment>
<evidence type="ECO:0000313" key="7">
    <source>
        <dbReference type="Proteomes" id="UP000177092"/>
    </source>
</evidence>
<dbReference type="GO" id="GO:0005737">
    <property type="term" value="C:cytoplasm"/>
    <property type="evidence" value="ECO:0007669"/>
    <property type="project" value="TreeGrafter"/>
</dbReference>
<dbReference type="PANTHER" id="PTHR43078:SF6">
    <property type="entry name" value="UDP-GLUCURONIC ACID DECARBOXYLASE 1"/>
    <property type="match status" value="1"/>
</dbReference>
<dbReference type="SUPFAM" id="SSF51735">
    <property type="entry name" value="NAD(P)-binding Rossmann-fold domains"/>
    <property type="match status" value="1"/>
</dbReference>
<gene>
    <name evidence="6" type="ORF">A3D03_05175</name>
</gene>
<dbReference type="STRING" id="1798384.A3D03_05175"/>
<evidence type="ECO:0000313" key="6">
    <source>
        <dbReference type="EMBL" id="OGG21052.1"/>
    </source>
</evidence>
<dbReference type="PANTHER" id="PTHR43078">
    <property type="entry name" value="UDP-GLUCURONIC ACID DECARBOXYLASE-RELATED"/>
    <property type="match status" value="1"/>
</dbReference>
<keyword evidence="3" id="KW-0520">NAD</keyword>
<dbReference type="AlphaFoldDB" id="A0A1F6A9E6"/>